<keyword evidence="11 12" id="KW-0472">Membrane</keyword>
<dbReference type="CDD" id="cd06225">
    <property type="entry name" value="HAMP"/>
    <property type="match status" value="1"/>
</dbReference>
<dbReference type="PRINTS" id="PR00344">
    <property type="entry name" value="BCTRLSENSOR"/>
</dbReference>
<keyword evidence="5" id="KW-0597">Phosphoprotein</keyword>
<evidence type="ECO:0000256" key="11">
    <source>
        <dbReference type="ARBA" id="ARBA00023136"/>
    </source>
</evidence>
<evidence type="ECO:0000256" key="8">
    <source>
        <dbReference type="ARBA" id="ARBA00022777"/>
    </source>
</evidence>
<keyword evidence="12" id="KW-1133">Transmembrane helix</keyword>
<evidence type="ECO:0000256" key="5">
    <source>
        <dbReference type="ARBA" id="ARBA00022553"/>
    </source>
</evidence>
<evidence type="ECO:0000256" key="10">
    <source>
        <dbReference type="ARBA" id="ARBA00023012"/>
    </source>
</evidence>
<dbReference type="PROSITE" id="PS50109">
    <property type="entry name" value="HIS_KIN"/>
    <property type="match status" value="1"/>
</dbReference>
<feature type="domain" description="Histidine kinase" evidence="13">
    <location>
        <begin position="467"/>
        <end position="568"/>
    </location>
</feature>
<feature type="transmembrane region" description="Helical" evidence="12">
    <location>
        <begin position="280"/>
        <end position="307"/>
    </location>
</feature>
<gene>
    <name evidence="15" type="ORF">HNP81_003451</name>
</gene>
<evidence type="ECO:0000256" key="4">
    <source>
        <dbReference type="ARBA" id="ARBA00022475"/>
    </source>
</evidence>
<sequence>MRNIFKKRIVKFIFFSFGSIRTKMVLFFLIVALFPLLIFGFLSYGKSSEIVNKQFNEYEQFAVSQLDEQIENTFEQMYVVSKDINQYLSDPTLVILKEEIPRSYTEFIEIENFERYLEAHKTYNTKGIYLITNTGYYYGNSRLDIHKLFQKSFWKEINSLKEGDLWIGFYNSDHYYTGEKNEKIMGLVVPIESQFGVLKGSKLLIEINAEELFSYIGFLENKLHSSITLKNGKHQIVYKTKNAPKELKTDIVWNNHFDAYGWDIHVRIPQEYYYQSSNVIYRYTILAILFSIILVYVLAVVFSVPLTKRIKSLKSSMKRVSEGNLDTQIAVTSNDELGVLAQSFNDMVNQIKELVEQISTTERLKRQAELRAFHYQINPHLLFNTLNSIQWKARLLGAKEVQEMIYHLTEVLHENLNFSDELIPIKQELQTIKHYLKVQEIRFGQTFEYIEDIRSECLDYLIPRMTLQPLFENIFFHAFEDGRGRIELVVIAKPEHLEIILTDNGKGMNQETIEKLLIPKHQNDKGRGIGVINVDQRVKLHFGMEYGLSIESVIGVKTIFIIKLPKRRYVDDKGINCG</sequence>
<evidence type="ECO:0000256" key="1">
    <source>
        <dbReference type="ARBA" id="ARBA00000085"/>
    </source>
</evidence>
<dbReference type="EC" id="2.7.13.3" evidence="3"/>
<protein>
    <recommendedName>
        <fullName evidence="3">histidine kinase</fullName>
        <ecNumber evidence="3">2.7.13.3</ecNumber>
    </recommendedName>
</protein>
<evidence type="ECO:0000256" key="3">
    <source>
        <dbReference type="ARBA" id="ARBA00012438"/>
    </source>
</evidence>
<name>A0ABR6CTS4_9BACI</name>
<dbReference type="InterPro" id="IPR050640">
    <property type="entry name" value="Bact_2-comp_sensor_kinase"/>
</dbReference>
<dbReference type="PANTHER" id="PTHR34220:SF7">
    <property type="entry name" value="SENSOR HISTIDINE KINASE YPDA"/>
    <property type="match status" value="1"/>
</dbReference>
<dbReference type="Gene3D" id="3.30.565.10">
    <property type="entry name" value="Histidine kinase-like ATPase, C-terminal domain"/>
    <property type="match status" value="1"/>
</dbReference>
<dbReference type="RefSeq" id="WP_312859694.1">
    <property type="nucleotide sequence ID" value="NZ_JACJHX010000012.1"/>
</dbReference>
<dbReference type="Proteomes" id="UP000626697">
    <property type="component" value="Unassembled WGS sequence"/>
</dbReference>
<dbReference type="SUPFAM" id="SSF158472">
    <property type="entry name" value="HAMP domain-like"/>
    <property type="match status" value="1"/>
</dbReference>
<organism evidence="15 16">
    <name type="scientific">Peribacillus huizhouensis</name>
    <dbReference type="NCBI Taxonomy" id="1501239"/>
    <lineage>
        <taxon>Bacteria</taxon>
        <taxon>Bacillati</taxon>
        <taxon>Bacillota</taxon>
        <taxon>Bacilli</taxon>
        <taxon>Bacillales</taxon>
        <taxon>Bacillaceae</taxon>
        <taxon>Peribacillus</taxon>
    </lineage>
</organism>
<dbReference type="InterPro" id="IPR005467">
    <property type="entry name" value="His_kinase_dom"/>
</dbReference>
<comment type="catalytic activity">
    <reaction evidence="1">
        <text>ATP + protein L-histidine = ADP + protein N-phospho-L-histidine.</text>
        <dbReference type="EC" id="2.7.13.3"/>
    </reaction>
</comment>
<dbReference type="SUPFAM" id="SSF55874">
    <property type="entry name" value="ATPase domain of HSP90 chaperone/DNA topoisomerase II/histidine kinase"/>
    <property type="match status" value="1"/>
</dbReference>
<dbReference type="SMART" id="SM00304">
    <property type="entry name" value="HAMP"/>
    <property type="match status" value="1"/>
</dbReference>
<keyword evidence="6 15" id="KW-0808">Transferase</keyword>
<keyword evidence="10" id="KW-0902">Two-component regulatory system</keyword>
<evidence type="ECO:0000256" key="2">
    <source>
        <dbReference type="ARBA" id="ARBA00004651"/>
    </source>
</evidence>
<dbReference type="InterPro" id="IPR036890">
    <property type="entry name" value="HATPase_C_sf"/>
</dbReference>
<dbReference type="InterPro" id="IPR003594">
    <property type="entry name" value="HATPase_dom"/>
</dbReference>
<dbReference type="InterPro" id="IPR003660">
    <property type="entry name" value="HAMP_dom"/>
</dbReference>
<keyword evidence="7" id="KW-0547">Nucleotide-binding</keyword>
<proteinExistence type="predicted"/>
<evidence type="ECO:0000313" key="15">
    <source>
        <dbReference type="EMBL" id="MBA9028131.1"/>
    </source>
</evidence>
<evidence type="ECO:0000313" key="16">
    <source>
        <dbReference type="Proteomes" id="UP000626697"/>
    </source>
</evidence>
<evidence type="ECO:0000256" key="6">
    <source>
        <dbReference type="ARBA" id="ARBA00022679"/>
    </source>
</evidence>
<dbReference type="EMBL" id="JACJHX010000012">
    <property type="protein sequence ID" value="MBA9028131.1"/>
    <property type="molecule type" value="Genomic_DNA"/>
</dbReference>
<keyword evidence="4" id="KW-1003">Cell membrane</keyword>
<dbReference type="PANTHER" id="PTHR34220">
    <property type="entry name" value="SENSOR HISTIDINE KINASE YPDA"/>
    <property type="match status" value="1"/>
</dbReference>
<reference evidence="15 16" key="1">
    <citation type="submission" date="2020-08" db="EMBL/GenBank/DDBJ databases">
        <title>Genomic Encyclopedia of Type Strains, Phase IV (KMG-IV): sequencing the most valuable type-strain genomes for metagenomic binning, comparative biology and taxonomic classification.</title>
        <authorList>
            <person name="Goeker M."/>
        </authorList>
    </citation>
    <scope>NUCLEOTIDE SEQUENCE [LARGE SCALE GENOMIC DNA]</scope>
    <source>
        <strain evidence="15 16">DSM 105481</strain>
    </source>
</reference>
<dbReference type="Pfam" id="PF00672">
    <property type="entry name" value="HAMP"/>
    <property type="match status" value="1"/>
</dbReference>
<comment type="caution">
    <text evidence="15">The sequence shown here is derived from an EMBL/GenBank/DDBJ whole genome shotgun (WGS) entry which is preliminary data.</text>
</comment>
<keyword evidence="16" id="KW-1185">Reference proteome</keyword>
<keyword evidence="12" id="KW-0812">Transmembrane</keyword>
<dbReference type="Pfam" id="PF02518">
    <property type="entry name" value="HATPase_c"/>
    <property type="match status" value="1"/>
</dbReference>
<dbReference type="PROSITE" id="PS50885">
    <property type="entry name" value="HAMP"/>
    <property type="match status" value="1"/>
</dbReference>
<dbReference type="InterPro" id="IPR010559">
    <property type="entry name" value="Sig_transdc_His_kin_internal"/>
</dbReference>
<evidence type="ECO:0000259" key="14">
    <source>
        <dbReference type="PROSITE" id="PS50885"/>
    </source>
</evidence>
<dbReference type="InterPro" id="IPR004358">
    <property type="entry name" value="Sig_transdc_His_kin-like_C"/>
</dbReference>
<keyword evidence="9" id="KW-0067">ATP-binding</keyword>
<dbReference type="Gene3D" id="6.10.340.10">
    <property type="match status" value="1"/>
</dbReference>
<evidence type="ECO:0000259" key="13">
    <source>
        <dbReference type="PROSITE" id="PS50109"/>
    </source>
</evidence>
<comment type="subcellular location">
    <subcellularLocation>
        <location evidence="2">Cell membrane</location>
        <topology evidence="2">Multi-pass membrane protein</topology>
    </subcellularLocation>
</comment>
<dbReference type="Pfam" id="PF06580">
    <property type="entry name" value="His_kinase"/>
    <property type="match status" value="1"/>
</dbReference>
<evidence type="ECO:0000256" key="7">
    <source>
        <dbReference type="ARBA" id="ARBA00022741"/>
    </source>
</evidence>
<evidence type="ECO:0000256" key="12">
    <source>
        <dbReference type="SAM" id="Phobius"/>
    </source>
</evidence>
<accession>A0ABR6CTS4</accession>
<dbReference type="GO" id="GO:0004673">
    <property type="term" value="F:protein histidine kinase activity"/>
    <property type="evidence" value="ECO:0007669"/>
    <property type="project" value="UniProtKB-EC"/>
</dbReference>
<keyword evidence="8 15" id="KW-0418">Kinase</keyword>
<dbReference type="SMART" id="SM00387">
    <property type="entry name" value="HATPase_c"/>
    <property type="match status" value="1"/>
</dbReference>
<feature type="domain" description="HAMP" evidence="14">
    <location>
        <begin position="306"/>
        <end position="356"/>
    </location>
</feature>
<evidence type="ECO:0000256" key="9">
    <source>
        <dbReference type="ARBA" id="ARBA00022840"/>
    </source>
</evidence>